<dbReference type="Pfam" id="PF12248">
    <property type="entry name" value="Methyltransf_FA"/>
    <property type="match status" value="2"/>
</dbReference>
<evidence type="ECO:0000313" key="3">
    <source>
        <dbReference type="EMBL" id="VDI18418.1"/>
    </source>
</evidence>
<evidence type="ECO:0000259" key="2">
    <source>
        <dbReference type="Pfam" id="PF12248"/>
    </source>
</evidence>
<evidence type="ECO:0000313" key="4">
    <source>
        <dbReference type="Proteomes" id="UP000596742"/>
    </source>
</evidence>
<feature type="chain" id="PRO_5032387032" description="Farnesoic acid O-methyl transferase domain-containing protein" evidence="1">
    <location>
        <begin position="20"/>
        <end position="454"/>
    </location>
</feature>
<feature type="domain" description="Farnesoic acid O-methyl transferase" evidence="2">
    <location>
        <begin position="232"/>
        <end position="356"/>
    </location>
</feature>
<reference evidence="3" key="1">
    <citation type="submission" date="2018-11" db="EMBL/GenBank/DDBJ databases">
        <authorList>
            <person name="Alioto T."/>
            <person name="Alioto T."/>
        </authorList>
    </citation>
    <scope>NUCLEOTIDE SEQUENCE</scope>
</reference>
<evidence type="ECO:0000256" key="1">
    <source>
        <dbReference type="SAM" id="SignalP"/>
    </source>
</evidence>
<name>A0A8B6DGQ9_MYTGA</name>
<feature type="domain" description="Farnesoic acid O-methyl transferase" evidence="2">
    <location>
        <begin position="56"/>
        <end position="187"/>
    </location>
</feature>
<dbReference type="AlphaFoldDB" id="A0A8B6DGQ9"/>
<dbReference type="PANTHER" id="PTHR36695">
    <property type="entry name" value="AGAP008648-PA"/>
    <property type="match status" value="1"/>
</dbReference>
<proteinExistence type="predicted"/>
<dbReference type="EMBL" id="UYJE01003335">
    <property type="protein sequence ID" value="VDI18418.1"/>
    <property type="molecule type" value="Genomic_DNA"/>
</dbReference>
<organism evidence="3 4">
    <name type="scientific">Mytilus galloprovincialis</name>
    <name type="common">Mediterranean mussel</name>
    <dbReference type="NCBI Taxonomy" id="29158"/>
    <lineage>
        <taxon>Eukaryota</taxon>
        <taxon>Metazoa</taxon>
        <taxon>Spiralia</taxon>
        <taxon>Lophotrochozoa</taxon>
        <taxon>Mollusca</taxon>
        <taxon>Bivalvia</taxon>
        <taxon>Autobranchia</taxon>
        <taxon>Pteriomorphia</taxon>
        <taxon>Mytilida</taxon>
        <taxon>Mytiloidea</taxon>
        <taxon>Mytilidae</taxon>
        <taxon>Mytilinae</taxon>
        <taxon>Mytilus</taxon>
    </lineage>
</organism>
<dbReference type="PANTHER" id="PTHR36695:SF12">
    <property type="entry name" value="AGAP008648-PA"/>
    <property type="match status" value="1"/>
</dbReference>
<keyword evidence="4" id="KW-1185">Reference proteome</keyword>
<accession>A0A8B6DGQ9</accession>
<gene>
    <name evidence="3" type="ORF">MGAL_10B038169</name>
</gene>
<feature type="signal peptide" evidence="1">
    <location>
        <begin position="1"/>
        <end position="19"/>
    </location>
</feature>
<dbReference type="Proteomes" id="UP000596742">
    <property type="component" value="Unassembled WGS sequence"/>
</dbReference>
<comment type="caution">
    <text evidence="3">The sequence shown here is derived from an EMBL/GenBank/DDBJ whole genome shotgun (WGS) entry which is preliminary data.</text>
</comment>
<protein>
    <recommendedName>
        <fullName evidence="2">Farnesoic acid O-methyl transferase domain-containing protein</fullName>
    </recommendedName>
</protein>
<dbReference type="OrthoDB" id="6114996at2759"/>
<keyword evidence="1" id="KW-0732">Signal</keyword>
<sequence>MAFGQRVFLLSIVALKTLGKTGIENTFTTPIIEHKNFFILPDIWQYVVDINKNGIDLTGITAMTFEVEACQDVSIIMSSSDDGDPKKPMYNFVIGGWNNNQSGIQRRDDDSPLPLESQLNHRFLTPEICNCSEYRPFWISAIKGDIRIGKGLIFGINDIANWTDPNPFTIRGIEIYTNIKNIGEWKVQIEGLVIENTFTTPNIGTKDFFHVVDFWQYVVDVNKYGLDLSGITTLTFEVKACGEASIVMSNSEVGDPKKPMYNFIIGGENNTKSAIRRRLDDSLTGTSQRMILFPTSGVCKCDEYRPFWISAINGELRIGKGRIVGMDAIAGFNYPHFTVRCIGIYTNQEYIGEWKVQIEVLNKLFDGNFLQCSTNNKAVLDILLSKKTSLLQCAIMCDMLSSCIGHNYHYQSCELLAFSPGHGVVTEIPMKQEDGWEFYTKCYRYNRACLWCYF</sequence>
<dbReference type="InterPro" id="IPR022041">
    <property type="entry name" value="Methyltransf_FA"/>
</dbReference>